<feature type="transmembrane region" description="Helical" evidence="12">
    <location>
        <begin position="402"/>
        <end position="427"/>
    </location>
</feature>
<evidence type="ECO:0000313" key="15">
    <source>
        <dbReference type="EMBL" id="KAG7174933.1"/>
    </source>
</evidence>
<name>A0A8J5TLM6_HOMAM</name>
<dbReference type="EMBL" id="JAHLQT010006356">
    <property type="protein sequence ID" value="KAG7174933.1"/>
    <property type="molecule type" value="Genomic_DNA"/>
</dbReference>
<sequence length="778" mass="86687">MTTTLGRDLLTSPLLLLLTLLLVLCYSDEGGPPSTQQGLISASKSQSLPLKDTTNQDHEVKSVTPDNTAILLPTSRHTPDNLNQTSATHQHTVSAHLTSQDQSSQRGDGEKVGDGSVTPASGGRDEEVPVVSDIDVEATVSSVYNDGSQYYLSGGLSARGRRSSPTAAHYPPSSPFTHDSWPSTHYPPDSPSTRDSWPSTLTADTTLSLDDIVQSWSSTDHMLLCGHPPPTYTPQFLGHSREVCTENRNKPKSLGTPDTLSMCYDIYSSIYGNIEPLYDLQVPHEGKETFAKVLARFLMHNDSECCREHCEGTLKVTHSAAGEVPFLVFNNPLRVTGPSCVFMSYSLDYLRGIYNETLYITSNTQWPCCYAMFTVMWVGDPDAQGLNGAWSYLPVSCRAGEVVLMVMVAGVAVSGVVGNLVVVVVMLSGGHRGQESNMLRTSLALADLLTSLFVVVPSLCHHIAPLFYPNELTELSSDMALNFDPENILNSTNDIKRVGNHAILRDGFHVFQSVLFSTCSIVSVLTLFMLSLERFILTGRPLHYQEYFTVGKVQVIIGLTWIMSFIDALMFAADRDGHLGAQWSTFNKLPTGVAGRSPENLAYEIIYNSQITLLMVGGVSTVIFSLLSIRNFVKEQKRVAAEWKSLSLKVGGRYEEETRYIMVTMLLMLMLFLVSSVPLMVEVYFRTFSHFFHYDAVYSYLAWWMFVAGSAWNPWLYNLRSHQFRSDFSETLRKLVPERLNKRLRKYVTHSQLWNNSSDLDNQDRLMKLLDKLGPKME</sequence>
<keyword evidence="5 12" id="KW-1133">Transmembrane helix</keyword>
<feature type="transmembrane region" description="Helical" evidence="12">
    <location>
        <begin position="510"/>
        <end position="532"/>
    </location>
</feature>
<dbReference type="Pfam" id="PF00001">
    <property type="entry name" value="7tm_1"/>
    <property type="match status" value="1"/>
</dbReference>
<evidence type="ECO:0000256" key="8">
    <source>
        <dbReference type="ARBA" id="ARBA00023170"/>
    </source>
</evidence>
<evidence type="ECO:0000259" key="14">
    <source>
        <dbReference type="PROSITE" id="PS50262"/>
    </source>
</evidence>
<dbReference type="PRINTS" id="PR00237">
    <property type="entry name" value="GPCRRHODOPSN"/>
</dbReference>
<dbReference type="GO" id="GO:0004930">
    <property type="term" value="F:G protein-coupled receptor activity"/>
    <property type="evidence" value="ECO:0007669"/>
    <property type="project" value="UniProtKB-KW"/>
</dbReference>
<evidence type="ECO:0000256" key="5">
    <source>
        <dbReference type="ARBA" id="ARBA00022989"/>
    </source>
</evidence>
<proteinExistence type="inferred from homology"/>
<protein>
    <submittedName>
        <fullName evidence="15">Beta-4C adrenergic receptor-like 1</fullName>
    </submittedName>
</protein>
<feature type="chain" id="PRO_5035271486" evidence="13">
    <location>
        <begin position="31"/>
        <end position="778"/>
    </location>
</feature>
<keyword evidence="6" id="KW-0297">G-protein coupled receptor</keyword>
<feature type="region of interest" description="Disordered" evidence="11">
    <location>
        <begin position="49"/>
        <end position="130"/>
    </location>
</feature>
<keyword evidence="3" id="KW-1003">Cell membrane</keyword>
<feature type="transmembrane region" description="Helical" evidence="12">
    <location>
        <begin position="660"/>
        <end position="681"/>
    </location>
</feature>
<dbReference type="SUPFAM" id="SSF81321">
    <property type="entry name" value="Family A G protein-coupled receptor-like"/>
    <property type="match status" value="1"/>
</dbReference>
<evidence type="ECO:0000256" key="10">
    <source>
        <dbReference type="ARBA" id="ARBA00023224"/>
    </source>
</evidence>
<evidence type="ECO:0000256" key="13">
    <source>
        <dbReference type="SAM" id="SignalP"/>
    </source>
</evidence>
<keyword evidence="13" id="KW-0732">Signal</keyword>
<dbReference type="PANTHER" id="PTHR24246:SF27">
    <property type="entry name" value="ADENOSINE RECEPTOR, ISOFORM A"/>
    <property type="match status" value="1"/>
</dbReference>
<keyword evidence="7 12" id="KW-0472">Membrane</keyword>
<keyword evidence="10" id="KW-0807">Transducer</keyword>
<evidence type="ECO:0000256" key="1">
    <source>
        <dbReference type="ARBA" id="ARBA00004651"/>
    </source>
</evidence>
<evidence type="ECO:0000256" key="3">
    <source>
        <dbReference type="ARBA" id="ARBA00022475"/>
    </source>
</evidence>
<keyword evidence="16" id="KW-1185">Reference proteome</keyword>
<evidence type="ECO:0000256" key="4">
    <source>
        <dbReference type="ARBA" id="ARBA00022692"/>
    </source>
</evidence>
<evidence type="ECO:0000256" key="7">
    <source>
        <dbReference type="ARBA" id="ARBA00023136"/>
    </source>
</evidence>
<accession>A0A8J5TLM6</accession>
<dbReference type="InterPro" id="IPR017452">
    <property type="entry name" value="GPCR_Rhodpsn_7TM"/>
</dbReference>
<comment type="similarity">
    <text evidence="2">Belongs to the G-protein coupled receptor 1 family.</text>
</comment>
<dbReference type="Gene3D" id="1.20.1070.10">
    <property type="entry name" value="Rhodopsin 7-helix transmembrane proteins"/>
    <property type="match status" value="1"/>
</dbReference>
<dbReference type="GO" id="GO:0005886">
    <property type="term" value="C:plasma membrane"/>
    <property type="evidence" value="ECO:0007669"/>
    <property type="project" value="UniProtKB-SubCell"/>
</dbReference>
<evidence type="ECO:0000256" key="9">
    <source>
        <dbReference type="ARBA" id="ARBA00023180"/>
    </source>
</evidence>
<feature type="transmembrane region" description="Helical" evidence="12">
    <location>
        <begin position="448"/>
        <end position="468"/>
    </location>
</feature>
<keyword evidence="4 12" id="KW-0812">Transmembrane</keyword>
<keyword evidence="8 15" id="KW-0675">Receptor</keyword>
<feature type="transmembrane region" description="Helical" evidence="12">
    <location>
        <begin position="553"/>
        <end position="573"/>
    </location>
</feature>
<evidence type="ECO:0000313" key="16">
    <source>
        <dbReference type="Proteomes" id="UP000747542"/>
    </source>
</evidence>
<feature type="transmembrane region" description="Helical" evidence="12">
    <location>
        <begin position="605"/>
        <end position="629"/>
    </location>
</feature>
<evidence type="ECO:0000256" key="6">
    <source>
        <dbReference type="ARBA" id="ARBA00023040"/>
    </source>
</evidence>
<reference evidence="15" key="1">
    <citation type="journal article" date="2021" name="Sci. Adv.">
        <title>The American lobster genome reveals insights on longevity, neural, and immune adaptations.</title>
        <authorList>
            <person name="Polinski J.M."/>
            <person name="Zimin A.V."/>
            <person name="Clark K.F."/>
            <person name="Kohn A.B."/>
            <person name="Sadowski N."/>
            <person name="Timp W."/>
            <person name="Ptitsyn A."/>
            <person name="Khanna P."/>
            <person name="Romanova D.Y."/>
            <person name="Williams P."/>
            <person name="Greenwood S.J."/>
            <person name="Moroz L.L."/>
            <person name="Walt D.R."/>
            <person name="Bodnar A.G."/>
        </authorList>
    </citation>
    <scope>NUCLEOTIDE SEQUENCE</scope>
    <source>
        <strain evidence="15">GMGI-L3</strain>
    </source>
</reference>
<dbReference type="Proteomes" id="UP000747542">
    <property type="component" value="Unassembled WGS sequence"/>
</dbReference>
<keyword evidence="9" id="KW-0325">Glycoprotein</keyword>
<comment type="caution">
    <text evidence="15">The sequence shown here is derived from an EMBL/GenBank/DDBJ whole genome shotgun (WGS) entry which is preliminary data.</text>
</comment>
<feature type="region of interest" description="Disordered" evidence="11">
    <location>
        <begin position="156"/>
        <end position="199"/>
    </location>
</feature>
<dbReference type="InterPro" id="IPR000276">
    <property type="entry name" value="GPCR_Rhodpsn"/>
</dbReference>
<gene>
    <name evidence="15" type="primary">Adrb4c-L1</name>
    <name evidence="15" type="ORF">Hamer_G015132</name>
</gene>
<dbReference type="AlphaFoldDB" id="A0A8J5TLM6"/>
<feature type="domain" description="G-protein coupled receptors family 1 profile" evidence="14">
    <location>
        <begin position="418"/>
        <end position="717"/>
    </location>
</feature>
<comment type="subcellular location">
    <subcellularLocation>
        <location evidence="1">Cell membrane</location>
        <topology evidence="1">Multi-pass membrane protein</topology>
    </subcellularLocation>
</comment>
<feature type="signal peptide" evidence="13">
    <location>
        <begin position="1"/>
        <end position="30"/>
    </location>
</feature>
<dbReference type="CDD" id="cd00637">
    <property type="entry name" value="7tm_classA_rhodopsin-like"/>
    <property type="match status" value="1"/>
</dbReference>
<evidence type="ECO:0000256" key="11">
    <source>
        <dbReference type="SAM" id="MobiDB-lite"/>
    </source>
</evidence>
<feature type="compositionally biased region" description="Polar residues" evidence="11">
    <location>
        <begin position="80"/>
        <end position="106"/>
    </location>
</feature>
<evidence type="ECO:0000256" key="2">
    <source>
        <dbReference type="ARBA" id="ARBA00010663"/>
    </source>
</evidence>
<feature type="transmembrane region" description="Helical" evidence="12">
    <location>
        <begin position="701"/>
        <end position="719"/>
    </location>
</feature>
<organism evidence="15 16">
    <name type="scientific">Homarus americanus</name>
    <name type="common">American lobster</name>
    <dbReference type="NCBI Taxonomy" id="6706"/>
    <lineage>
        <taxon>Eukaryota</taxon>
        <taxon>Metazoa</taxon>
        <taxon>Ecdysozoa</taxon>
        <taxon>Arthropoda</taxon>
        <taxon>Crustacea</taxon>
        <taxon>Multicrustacea</taxon>
        <taxon>Malacostraca</taxon>
        <taxon>Eumalacostraca</taxon>
        <taxon>Eucarida</taxon>
        <taxon>Decapoda</taxon>
        <taxon>Pleocyemata</taxon>
        <taxon>Astacidea</taxon>
        <taxon>Nephropoidea</taxon>
        <taxon>Nephropidae</taxon>
        <taxon>Homarus</taxon>
    </lineage>
</organism>
<dbReference type="PANTHER" id="PTHR24246">
    <property type="entry name" value="OLFACTORY RECEPTOR AND ADENOSINE RECEPTOR"/>
    <property type="match status" value="1"/>
</dbReference>
<dbReference type="PROSITE" id="PS50262">
    <property type="entry name" value="G_PROTEIN_RECEP_F1_2"/>
    <property type="match status" value="1"/>
</dbReference>
<evidence type="ECO:0000256" key="12">
    <source>
        <dbReference type="SAM" id="Phobius"/>
    </source>
</evidence>